<evidence type="ECO:0000256" key="3">
    <source>
        <dbReference type="ARBA" id="ARBA00011270"/>
    </source>
</evidence>
<evidence type="ECO:0000256" key="1">
    <source>
        <dbReference type="ARBA" id="ARBA00003365"/>
    </source>
</evidence>
<evidence type="ECO:0000256" key="10">
    <source>
        <dbReference type="RuleBase" id="RU003662"/>
    </source>
</evidence>
<gene>
    <name evidence="9" type="primary">trpA</name>
    <name evidence="11" type="ORF">AB840_03485</name>
</gene>
<dbReference type="NCBIfam" id="TIGR00262">
    <property type="entry name" value="trpA"/>
    <property type="match status" value="1"/>
</dbReference>
<proteinExistence type="inferred from homology"/>
<dbReference type="EMBL" id="LEKT01000007">
    <property type="protein sequence ID" value="KMO87283.1"/>
    <property type="molecule type" value="Genomic_DNA"/>
</dbReference>
<comment type="catalytic activity">
    <reaction evidence="8 9">
        <text>(1S,2R)-1-C-(indol-3-yl)glycerol 3-phosphate + L-serine = D-glyceraldehyde 3-phosphate + L-tryptophan + H2O</text>
        <dbReference type="Rhea" id="RHEA:10532"/>
        <dbReference type="ChEBI" id="CHEBI:15377"/>
        <dbReference type="ChEBI" id="CHEBI:33384"/>
        <dbReference type="ChEBI" id="CHEBI:57912"/>
        <dbReference type="ChEBI" id="CHEBI:58866"/>
        <dbReference type="ChEBI" id="CHEBI:59776"/>
        <dbReference type="EC" id="4.2.1.20"/>
    </reaction>
</comment>
<evidence type="ECO:0000313" key="12">
    <source>
        <dbReference type="Proteomes" id="UP000036503"/>
    </source>
</evidence>
<feature type="active site" description="Proton acceptor" evidence="9">
    <location>
        <position position="55"/>
    </location>
</feature>
<comment type="similarity">
    <text evidence="9 10">Belongs to the TrpA family.</text>
</comment>
<keyword evidence="4 9" id="KW-0028">Amino-acid biosynthesis</keyword>
<evidence type="ECO:0000256" key="2">
    <source>
        <dbReference type="ARBA" id="ARBA00004733"/>
    </source>
</evidence>
<feature type="active site" description="Proton acceptor" evidence="9">
    <location>
        <position position="44"/>
    </location>
</feature>
<dbReference type="GO" id="GO:0004834">
    <property type="term" value="F:tryptophan synthase activity"/>
    <property type="evidence" value="ECO:0007669"/>
    <property type="project" value="UniProtKB-UniRule"/>
</dbReference>
<dbReference type="RefSeq" id="WP_048513440.1">
    <property type="nucleotide sequence ID" value="NZ_FUXD01000005.1"/>
</dbReference>
<dbReference type="STRING" id="39029.BSR42_01575"/>
<dbReference type="HAMAP" id="MF_00131">
    <property type="entry name" value="Trp_synth_alpha"/>
    <property type="match status" value="1"/>
</dbReference>
<dbReference type="PANTHER" id="PTHR43406:SF1">
    <property type="entry name" value="TRYPTOPHAN SYNTHASE ALPHA CHAIN, CHLOROPLASTIC"/>
    <property type="match status" value="1"/>
</dbReference>
<protein>
    <recommendedName>
        <fullName evidence="9">Tryptophan synthase alpha chain</fullName>
        <ecNumber evidence="9">4.2.1.20</ecNumber>
    </recommendedName>
</protein>
<dbReference type="InterPro" id="IPR002028">
    <property type="entry name" value="Trp_synthase_suA"/>
</dbReference>
<keyword evidence="6 9" id="KW-0057">Aromatic amino acid biosynthesis</keyword>
<comment type="pathway">
    <text evidence="2 9">Amino-acid biosynthesis; L-tryptophan biosynthesis; L-tryptophan from chorismate: step 5/5.</text>
</comment>
<dbReference type="PATRIC" id="fig|1122219.3.peg.2791"/>
<keyword evidence="7 9" id="KW-0456">Lyase</keyword>
<dbReference type="InterPro" id="IPR018204">
    <property type="entry name" value="Trp_synthase_alpha_AS"/>
</dbReference>
<dbReference type="GO" id="GO:0005829">
    <property type="term" value="C:cytosol"/>
    <property type="evidence" value="ECO:0007669"/>
    <property type="project" value="TreeGrafter"/>
</dbReference>
<dbReference type="InParanoid" id="A0A0J6WYE9"/>
<dbReference type="Gene3D" id="3.20.20.70">
    <property type="entry name" value="Aldolase class I"/>
    <property type="match status" value="1"/>
</dbReference>
<sequence>MSKIGNAFNNGKAFIGFLTAGDPSIEKSYEFIMSMVQAGADLVEIGIPFSDPIAEGVVIQEANIRALSVHTRLEDVFRLVTMVRKESQVPLVFLTYVNPIYNYGKDTFFAKCKETGVDGVIIPDMPFEERDECAAEAKMQGIDIISMIAPTSKDRIREIARMGEGFLYIVSSMGVTGTRSEIKTNLKDIIDVARTETQVPCAVGFGINTPEQAEKIAAVSDGVIVGSAIVKIIAKYGNDAAAPIYEYVSAMKGAAIKGGA</sequence>
<evidence type="ECO:0000256" key="6">
    <source>
        <dbReference type="ARBA" id="ARBA00023141"/>
    </source>
</evidence>
<comment type="subunit">
    <text evidence="3 9">Tetramer of two alpha and two beta chains.</text>
</comment>
<comment type="function">
    <text evidence="1 9">The alpha subunit is responsible for the aldol cleavage of indoleglycerol phosphate to indole and glyceraldehyde 3-phosphate.</text>
</comment>
<keyword evidence="5 9" id="KW-0822">Tryptophan biosynthesis</keyword>
<evidence type="ECO:0000256" key="4">
    <source>
        <dbReference type="ARBA" id="ARBA00022605"/>
    </source>
</evidence>
<dbReference type="Pfam" id="PF00290">
    <property type="entry name" value="Trp_syntA"/>
    <property type="match status" value="1"/>
</dbReference>
<dbReference type="PROSITE" id="PS00167">
    <property type="entry name" value="TRP_SYNTHASE_ALPHA"/>
    <property type="match status" value="1"/>
</dbReference>
<evidence type="ECO:0000313" key="11">
    <source>
        <dbReference type="EMBL" id="KMO87283.1"/>
    </source>
</evidence>
<dbReference type="EC" id="4.2.1.20" evidence="9"/>
<dbReference type="AlphaFoldDB" id="A0A0J6WYE9"/>
<evidence type="ECO:0000256" key="8">
    <source>
        <dbReference type="ARBA" id="ARBA00049047"/>
    </source>
</evidence>
<reference evidence="11 12" key="1">
    <citation type="submission" date="2015-06" db="EMBL/GenBank/DDBJ databases">
        <title>Draft genome sequence of beer spoilage bacterium Megasphaera cerevisiae type strain 20462.</title>
        <authorList>
            <person name="Kutumbaka K."/>
            <person name="Pasmowitz J."/>
            <person name="Mategko J."/>
            <person name="Reyes D."/>
            <person name="Friedrich A."/>
            <person name="Han S."/>
            <person name="Martens-Habbena W."/>
            <person name="Neal-McKinney J."/>
            <person name="Janagama H.K."/>
            <person name="Nadala C."/>
            <person name="Samadpour M."/>
        </authorList>
    </citation>
    <scope>NUCLEOTIDE SEQUENCE [LARGE SCALE GENOMIC DNA]</scope>
    <source>
        <strain evidence="11 12">DSM 20462</strain>
    </source>
</reference>
<comment type="caution">
    <text evidence="11">The sequence shown here is derived from an EMBL/GenBank/DDBJ whole genome shotgun (WGS) entry which is preliminary data.</text>
</comment>
<dbReference type="InterPro" id="IPR013785">
    <property type="entry name" value="Aldolase_TIM"/>
</dbReference>
<dbReference type="FunCoup" id="A0A0J6WYE9">
    <property type="interactions" value="349"/>
</dbReference>
<name>A0A0J6WYE9_9FIRM</name>
<dbReference type="FunFam" id="3.20.20.70:FF:000037">
    <property type="entry name" value="Tryptophan synthase alpha chain"/>
    <property type="match status" value="1"/>
</dbReference>
<dbReference type="SUPFAM" id="SSF51366">
    <property type="entry name" value="Ribulose-phoshate binding barrel"/>
    <property type="match status" value="1"/>
</dbReference>
<dbReference type="CDD" id="cd04724">
    <property type="entry name" value="Tryptophan_synthase_alpha"/>
    <property type="match status" value="1"/>
</dbReference>
<dbReference type="UniPathway" id="UPA00035">
    <property type="reaction ID" value="UER00044"/>
</dbReference>
<keyword evidence="12" id="KW-1185">Reference proteome</keyword>
<organism evidence="11 12">
    <name type="scientific">Megasphaera cerevisiae DSM 20462</name>
    <dbReference type="NCBI Taxonomy" id="1122219"/>
    <lineage>
        <taxon>Bacteria</taxon>
        <taxon>Bacillati</taxon>
        <taxon>Bacillota</taxon>
        <taxon>Negativicutes</taxon>
        <taxon>Veillonellales</taxon>
        <taxon>Veillonellaceae</taxon>
        <taxon>Megasphaera</taxon>
    </lineage>
</organism>
<evidence type="ECO:0000256" key="7">
    <source>
        <dbReference type="ARBA" id="ARBA00023239"/>
    </source>
</evidence>
<accession>A0A0J6WYE9</accession>
<dbReference type="OrthoDB" id="9804578at2"/>
<dbReference type="Proteomes" id="UP000036503">
    <property type="component" value="Unassembled WGS sequence"/>
</dbReference>
<dbReference type="InterPro" id="IPR011060">
    <property type="entry name" value="RibuloseP-bd_barrel"/>
</dbReference>
<evidence type="ECO:0000256" key="5">
    <source>
        <dbReference type="ARBA" id="ARBA00022822"/>
    </source>
</evidence>
<evidence type="ECO:0000256" key="9">
    <source>
        <dbReference type="HAMAP-Rule" id="MF_00131"/>
    </source>
</evidence>
<dbReference type="PANTHER" id="PTHR43406">
    <property type="entry name" value="TRYPTOPHAN SYNTHASE, ALPHA CHAIN"/>
    <property type="match status" value="1"/>
</dbReference>